<evidence type="ECO:0000313" key="2">
    <source>
        <dbReference type="Proteomes" id="UP001064027"/>
    </source>
</evidence>
<evidence type="ECO:0000313" key="1">
    <source>
        <dbReference type="EMBL" id="UXH43251.1"/>
    </source>
</evidence>
<reference evidence="1" key="1">
    <citation type="submission" date="2022-09" db="EMBL/GenBank/DDBJ databases">
        <title>Complete genome sequence of Rossellomorea vietnamensis strain RL-WG62, a newly isolated PGPR with the potential for plant salinity stress alleviation.</title>
        <authorList>
            <person name="Ren L."/>
            <person name="Wang G."/>
            <person name="Hu H."/>
        </authorList>
    </citation>
    <scope>NUCLEOTIDE SEQUENCE</scope>
    <source>
        <strain evidence="1">RL-WG62</strain>
    </source>
</reference>
<protein>
    <submittedName>
        <fullName evidence="1">Glycosyltransferase family 2 protein</fullName>
    </submittedName>
</protein>
<accession>A0ACD4C3P8</accession>
<name>A0ACD4C3P8_9BACI</name>
<dbReference type="EMBL" id="CP104558">
    <property type="protein sequence ID" value="UXH43251.1"/>
    <property type="molecule type" value="Genomic_DNA"/>
</dbReference>
<dbReference type="Proteomes" id="UP001064027">
    <property type="component" value="Chromosome"/>
</dbReference>
<sequence length="378" mass="43195">MILEIIFWLLIVLSVYIYAGYPILLKLISGVVKKDRMTETGYEPKVTLFIAAYNEEKVIAEKVQNSVELDYPQDKLEIIVVSDDSSDRTNDIVNEFVAKYPNVKLNVVKGRKGKTAALNKSVPLATGEVLVFSDANSLYQKDAVHHLVKHFKDEEIGGVCGELRLTNPTNSSIGESEGAYWKYEKLLKMLETATGTTIVANGSIYALRKELFKEMNPNVGDDMQNPLIIISQQKRFVYEPNAITMEETSPKSSEEFGRKVRIVTRSFTGIMSYKNVLNPFKNFDFFYKYMSHKFLRWLVPYYMIAIFIINLFLLDQPLYQVMFGLQLLFYILALLGKVTSNKITYIPYYFCLVNYAALLGTLRAISGKRQATWTPTSR</sequence>
<gene>
    <name evidence="1" type="ORF">N5C46_16350</name>
</gene>
<keyword evidence="2" id="KW-1185">Reference proteome</keyword>
<organism evidence="1 2">
    <name type="scientific">Rossellomorea vietnamensis</name>
    <dbReference type="NCBI Taxonomy" id="218284"/>
    <lineage>
        <taxon>Bacteria</taxon>
        <taxon>Bacillati</taxon>
        <taxon>Bacillota</taxon>
        <taxon>Bacilli</taxon>
        <taxon>Bacillales</taxon>
        <taxon>Bacillaceae</taxon>
        <taxon>Rossellomorea</taxon>
    </lineage>
</organism>
<proteinExistence type="predicted"/>